<proteinExistence type="predicted"/>
<dbReference type="SUPFAM" id="SSF51735">
    <property type="entry name" value="NAD(P)-binding Rossmann-fold domains"/>
    <property type="match status" value="1"/>
</dbReference>
<dbReference type="STRING" id="1120919.GCA_000429165_03424"/>
<protein>
    <recommendedName>
        <fullName evidence="1">Enoyl reductase (ER) domain-containing protein</fullName>
    </recommendedName>
</protein>
<dbReference type="Gene3D" id="3.90.180.10">
    <property type="entry name" value="Medium-chain alcohol dehydrogenases, catalytic domain"/>
    <property type="match status" value="1"/>
</dbReference>
<dbReference type="AlphaFoldDB" id="A0A511XET8"/>
<dbReference type="InterPro" id="IPR036291">
    <property type="entry name" value="NAD(P)-bd_dom_sf"/>
</dbReference>
<keyword evidence="3" id="KW-1185">Reference proteome</keyword>
<dbReference type="PANTHER" id="PTHR45348:SF2">
    <property type="entry name" value="ZINC-TYPE ALCOHOL DEHYDROGENASE-LIKE PROTEIN C2E1P3.01"/>
    <property type="match status" value="1"/>
</dbReference>
<reference evidence="2 3" key="1">
    <citation type="submission" date="2019-07" db="EMBL/GenBank/DDBJ databases">
        <title>Whole genome shotgun sequence of Acetobacter nitrogenifigens NBRC 105050.</title>
        <authorList>
            <person name="Hosoyama A."/>
            <person name="Uohara A."/>
            <person name="Ohji S."/>
            <person name="Ichikawa N."/>
        </authorList>
    </citation>
    <scope>NUCLEOTIDE SEQUENCE [LARGE SCALE GENOMIC DNA]</scope>
    <source>
        <strain evidence="2 3">NBRC 105050</strain>
    </source>
</reference>
<dbReference type="InterPro" id="IPR011032">
    <property type="entry name" value="GroES-like_sf"/>
</dbReference>
<evidence type="ECO:0000313" key="3">
    <source>
        <dbReference type="Proteomes" id="UP000321635"/>
    </source>
</evidence>
<dbReference type="Pfam" id="PF08240">
    <property type="entry name" value="ADH_N"/>
    <property type="match status" value="1"/>
</dbReference>
<dbReference type="Gene3D" id="3.40.50.720">
    <property type="entry name" value="NAD(P)-binding Rossmann-like Domain"/>
    <property type="match status" value="1"/>
</dbReference>
<sequence length="374" mass="39542">MTTQSNHAIWLTMKSGALEIRPAPYTPPRGGEIVIRNKAVAINPADWMTISVGSVFFPWLKYPFILGSDVAGEVVEVGAGVTRFKAGDRVLGHALGSEKSRNNPAEGAFQTYTVISERMASPIPDSMAYERAAALPLGLSTAASALFQKDQLALQLPTSNARPTGKTVLIWGGSTSVGSNAIQLAAAAGYEVITTTSPKNFASAKALGAALVFDYQSPTTHADIVAAFCSRSIAGAFSIGVGSARCCLDIITECRGEKSLVMATPSVSFTGAPSGFRRAMWLTRIMTRMIVSTVSLLIRARLRGIRAKFVWGSSLAENELGQIIYENFLPRALASESYVAAPDPLLAGHGLAAIPTALQIQEHGVSAKKVVVTL</sequence>
<gene>
    <name evidence="2" type="ORF">ANI02nite_33410</name>
</gene>
<accession>A0A511XET8</accession>
<dbReference type="Proteomes" id="UP000321635">
    <property type="component" value="Unassembled WGS sequence"/>
</dbReference>
<dbReference type="InterPro" id="IPR013154">
    <property type="entry name" value="ADH-like_N"/>
</dbReference>
<dbReference type="SMART" id="SM00829">
    <property type="entry name" value="PKS_ER"/>
    <property type="match status" value="1"/>
</dbReference>
<dbReference type="CDD" id="cd08249">
    <property type="entry name" value="enoyl_reductase_like"/>
    <property type="match status" value="1"/>
</dbReference>
<dbReference type="EMBL" id="BJYF01000038">
    <property type="protein sequence ID" value="GEN61457.1"/>
    <property type="molecule type" value="Genomic_DNA"/>
</dbReference>
<dbReference type="InterPro" id="IPR047122">
    <property type="entry name" value="Trans-enoyl_RdTase-like"/>
</dbReference>
<dbReference type="InterPro" id="IPR020843">
    <property type="entry name" value="ER"/>
</dbReference>
<evidence type="ECO:0000313" key="2">
    <source>
        <dbReference type="EMBL" id="GEN61457.1"/>
    </source>
</evidence>
<organism evidence="2 3">
    <name type="scientific">Acetobacter nitrogenifigens DSM 23921 = NBRC 105050</name>
    <dbReference type="NCBI Taxonomy" id="1120919"/>
    <lineage>
        <taxon>Bacteria</taxon>
        <taxon>Pseudomonadati</taxon>
        <taxon>Pseudomonadota</taxon>
        <taxon>Alphaproteobacteria</taxon>
        <taxon>Acetobacterales</taxon>
        <taxon>Acetobacteraceae</taxon>
        <taxon>Acetobacter</taxon>
    </lineage>
</organism>
<dbReference type="GO" id="GO:0016651">
    <property type="term" value="F:oxidoreductase activity, acting on NAD(P)H"/>
    <property type="evidence" value="ECO:0007669"/>
    <property type="project" value="InterPro"/>
</dbReference>
<dbReference type="SUPFAM" id="SSF50129">
    <property type="entry name" value="GroES-like"/>
    <property type="match status" value="1"/>
</dbReference>
<name>A0A511XET8_9PROT</name>
<dbReference type="PANTHER" id="PTHR45348">
    <property type="entry name" value="HYPOTHETICAL OXIDOREDUCTASE (EUROFUNG)"/>
    <property type="match status" value="1"/>
</dbReference>
<dbReference type="OrthoDB" id="9805663at2"/>
<feature type="domain" description="Enoyl reductase (ER)" evidence="1">
    <location>
        <begin position="16"/>
        <end position="372"/>
    </location>
</feature>
<evidence type="ECO:0000259" key="1">
    <source>
        <dbReference type="SMART" id="SM00829"/>
    </source>
</evidence>
<comment type="caution">
    <text evidence="2">The sequence shown here is derived from an EMBL/GenBank/DDBJ whole genome shotgun (WGS) entry which is preliminary data.</text>
</comment>
<dbReference type="RefSeq" id="WP_035376813.1">
    <property type="nucleotide sequence ID" value="NZ_AUBI01000021.1"/>
</dbReference>